<name>A0A642VEG8_9ASCO</name>
<dbReference type="GO" id="GO:0005783">
    <property type="term" value="C:endoplasmic reticulum"/>
    <property type="evidence" value="ECO:0007669"/>
    <property type="project" value="TreeGrafter"/>
</dbReference>
<dbReference type="AlphaFoldDB" id="A0A642VEG8"/>
<evidence type="ECO:0000259" key="3">
    <source>
        <dbReference type="Pfam" id="PF00501"/>
    </source>
</evidence>
<keyword evidence="2" id="KW-0067">ATP-binding</keyword>
<dbReference type="Proteomes" id="UP000761534">
    <property type="component" value="Unassembled WGS sequence"/>
</dbReference>
<sequence>MTNGGSFEFSDEVKRRLGDSSAIVCRDGVTDKSDPFDQSHVYCGRPGSNVMAKPLPNSRKPGYSAVYRNVTSLDKVVSTWHPKIETLYDAFEASVQRFPKRNCLGQRYFEPETKSWSGYKFETYEEIGLRRTHFASGLVNVVNKHTGLSSKDDYIVSMYGPNSVNWVVSDLACICQALPSVTLYDTLGPETTEYILNFTESPVVISSIQNVPKLLKLKPNLPHVKVIITFESLASEYDFEGPGQSKGELLGKWADECQVGLYSFNEVTENGRQNPQPHSPPKRKDTYAINFTSGTTGNPKGVIISHFNAVAGAYMLKSSVDYKPEYKEVIYSCLPLAHISERMNMCAALSSGMAQGYPHGQITEIFDDIKVLKPTLTPLVPRILNRFATSLKTMTIEAPGIAGAVSRTALAAKTNRLRQTGNPRHPIWDPLWSNRIRKAVGYSNLKTIGTGSAPLSRDTHEFLKAILSVEVVQGYGLTESMGGICVSQKLDPTTGKCGPVAVTAEVRLRDVPEMDYSANDNPHPRGEVMLRGPQIFRGYYKENQKTLDCLDEDGWFHTGDIGMIDDLGNITIIDRLKNFFKLSQGEYIGPEKIENVYQSRSTLLNQIFIHGSSDQSFLVAVVGINPETYVTLASEVLGMQLHPDDLSSIEQTLDSDQIRREFLTRLNNSVEPGVLHGFERVKNIHLAIEPLSTANETITQTLKIKRNVAATVFKQQINAMYTEGQLLGNSNSKAKL</sequence>
<accession>A0A642VEG8</accession>
<keyword evidence="5" id="KW-1185">Reference proteome</keyword>
<dbReference type="InterPro" id="IPR042099">
    <property type="entry name" value="ANL_N_sf"/>
</dbReference>
<comment type="caution">
    <text evidence="4">The sequence shown here is derived from an EMBL/GenBank/DDBJ whole genome shotgun (WGS) entry which is preliminary data.</text>
</comment>
<dbReference type="OrthoDB" id="1700726at2759"/>
<reference evidence="4" key="1">
    <citation type="journal article" date="2019" name="G3 (Bethesda)">
        <title>Genome Assemblies of Two Rare Opportunistic Yeast Pathogens: Diutina rugosa (syn. Candida rugosa) and Trichomonascus ciferrii (syn. Candida ciferrii).</title>
        <authorList>
            <person name="Mixao V."/>
            <person name="Saus E."/>
            <person name="Hansen A.P."/>
            <person name="Lass-Florl C."/>
            <person name="Gabaldon T."/>
        </authorList>
    </citation>
    <scope>NUCLEOTIDE SEQUENCE</scope>
    <source>
        <strain evidence="4">CBS 4856</strain>
    </source>
</reference>
<feature type="domain" description="AMP-dependent synthetase/ligase" evidence="3">
    <location>
        <begin position="91"/>
        <end position="540"/>
    </location>
</feature>
<dbReference type="EMBL" id="SWFS01000011">
    <property type="protein sequence ID" value="KAA8917791.1"/>
    <property type="molecule type" value="Genomic_DNA"/>
</dbReference>
<dbReference type="GO" id="GO:0005524">
    <property type="term" value="F:ATP binding"/>
    <property type="evidence" value="ECO:0007669"/>
    <property type="project" value="UniProtKB-KW"/>
</dbReference>
<dbReference type="SUPFAM" id="SSF56801">
    <property type="entry name" value="Acetyl-CoA synthetase-like"/>
    <property type="match status" value="1"/>
</dbReference>
<protein>
    <recommendedName>
        <fullName evidence="3">AMP-dependent synthetase/ligase domain-containing protein</fullName>
    </recommendedName>
</protein>
<gene>
    <name evidence="4" type="ORF">TRICI_000099</name>
</gene>
<evidence type="ECO:0000256" key="1">
    <source>
        <dbReference type="ARBA" id="ARBA00022741"/>
    </source>
</evidence>
<keyword evidence="1" id="KW-0547">Nucleotide-binding</keyword>
<dbReference type="GO" id="GO:0016020">
    <property type="term" value="C:membrane"/>
    <property type="evidence" value="ECO:0007669"/>
    <property type="project" value="TreeGrafter"/>
</dbReference>
<proteinExistence type="predicted"/>
<dbReference type="PANTHER" id="PTHR43272:SF33">
    <property type="entry name" value="AMP-BINDING DOMAIN-CONTAINING PROTEIN-RELATED"/>
    <property type="match status" value="1"/>
</dbReference>
<evidence type="ECO:0000256" key="2">
    <source>
        <dbReference type="ARBA" id="ARBA00022840"/>
    </source>
</evidence>
<dbReference type="Pfam" id="PF00501">
    <property type="entry name" value="AMP-binding"/>
    <property type="match status" value="1"/>
</dbReference>
<evidence type="ECO:0000313" key="5">
    <source>
        <dbReference type="Proteomes" id="UP000761534"/>
    </source>
</evidence>
<dbReference type="VEuPathDB" id="FungiDB:TRICI_000099"/>
<dbReference type="GO" id="GO:0004467">
    <property type="term" value="F:long-chain fatty acid-CoA ligase activity"/>
    <property type="evidence" value="ECO:0007669"/>
    <property type="project" value="TreeGrafter"/>
</dbReference>
<organism evidence="4 5">
    <name type="scientific">Trichomonascus ciferrii</name>
    <dbReference type="NCBI Taxonomy" id="44093"/>
    <lineage>
        <taxon>Eukaryota</taxon>
        <taxon>Fungi</taxon>
        <taxon>Dikarya</taxon>
        <taxon>Ascomycota</taxon>
        <taxon>Saccharomycotina</taxon>
        <taxon>Dipodascomycetes</taxon>
        <taxon>Dipodascales</taxon>
        <taxon>Trichomonascaceae</taxon>
        <taxon>Trichomonascus</taxon>
        <taxon>Trichomonascus ciferrii complex</taxon>
    </lineage>
</organism>
<dbReference type="PROSITE" id="PS00455">
    <property type="entry name" value="AMP_BINDING"/>
    <property type="match status" value="1"/>
</dbReference>
<evidence type="ECO:0000313" key="4">
    <source>
        <dbReference type="EMBL" id="KAA8917791.1"/>
    </source>
</evidence>
<dbReference type="InterPro" id="IPR020845">
    <property type="entry name" value="AMP-binding_CS"/>
</dbReference>
<dbReference type="Gene3D" id="3.40.50.12780">
    <property type="entry name" value="N-terminal domain of ligase-like"/>
    <property type="match status" value="1"/>
</dbReference>
<dbReference type="PANTHER" id="PTHR43272">
    <property type="entry name" value="LONG-CHAIN-FATTY-ACID--COA LIGASE"/>
    <property type="match status" value="1"/>
</dbReference>
<dbReference type="InterPro" id="IPR000873">
    <property type="entry name" value="AMP-dep_synth/lig_dom"/>
</dbReference>